<name>A0A8J6YU15_9RHOB</name>
<dbReference type="RefSeq" id="WP_193183741.1">
    <property type="nucleotide sequence ID" value="NZ_JACVXA010000042.1"/>
</dbReference>
<dbReference type="GO" id="GO:0005886">
    <property type="term" value="C:plasma membrane"/>
    <property type="evidence" value="ECO:0007669"/>
    <property type="project" value="UniProtKB-SubCell"/>
</dbReference>
<dbReference type="EMBL" id="JACVXA010000042">
    <property type="protein sequence ID" value="MBE3639258.1"/>
    <property type="molecule type" value="Genomic_DNA"/>
</dbReference>
<dbReference type="PANTHER" id="PTHR43124:SF3">
    <property type="entry name" value="CHLORAMPHENICOL EFFLUX PUMP RV0191"/>
    <property type="match status" value="1"/>
</dbReference>
<dbReference type="InterPro" id="IPR020846">
    <property type="entry name" value="MFS_dom"/>
</dbReference>
<keyword evidence="2" id="KW-1003">Cell membrane</keyword>
<evidence type="ECO:0000259" key="7">
    <source>
        <dbReference type="PROSITE" id="PS50850"/>
    </source>
</evidence>
<dbReference type="Proteomes" id="UP000609121">
    <property type="component" value="Unassembled WGS sequence"/>
</dbReference>
<feature type="transmembrane region" description="Helical" evidence="6">
    <location>
        <begin position="348"/>
        <end position="370"/>
    </location>
</feature>
<dbReference type="GO" id="GO:0022857">
    <property type="term" value="F:transmembrane transporter activity"/>
    <property type="evidence" value="ECO:0007669"/>
    <property type="project" value="InterPro"/>
</dbReference>
<dbReference type="Gene3D" id="1.20.1250.20">
    <property type="entry name" value="MFS general substrate transporter like domains"/>
    <property type="match status" value="2"/>
</dbReference>
<feature type="transmembrane region" description="Helical" evidence="6">
    <location>
        <begin position="292"/>
        <end position="310"/>
    </location>
</feature>
<keyword evidence="4 6" id="KW-1133">Transmembrane helix</keyword>
<dbReference type="SUPFAM" id="SSF103473">
    <property type="entry name" value="MFS general substrate transporter"/>
    <property type="match status" value="1"/>
</dbReference>
<reference evidence="8" key="1">
    <citation type="submission" date="2020-09" db="EMBL/GenBank/DDBJ databases">
        <title>A novel bacterium of genus Mangrovicoccus, isolated from South China Sea.</title>
        <authorList>
            <person name="Huang H."/>
            <person name="Mo K."/>
            <person name="Hu Y."/>
        </authorList>
    </citation>
    <scope>NUCLEOTIDE SEQUENCE</scope>
    <source>
        <strain evidence="8">HB182678</strain>
    </source>
</reference>
<evidence type="ECO:0000256" key="1">
    <source>
        <dbReference type="ARBA" id="ARBA00004651"/>
    </source>
</evidence>
<feature type="transmembrane region" description="Helical" evidence="6">
    <location>
        <begin position="21"/>
        <end position="37"/>
    </location>
</feature>
<evidence type="ECO:0000256" key="5">
    <source>
        <dbReference type="ARBA" id="ARBA00023136"/>
    </source>
</evidence>
<comment type="subcellular location">
    <subcellularLocation>
        <location evidence="1">Cell membrane</location>
        <topology evidence="1">Multi-pass membrane protein</topology>
    </subcellularLocation>
</comment>
<dbReference type="InterPro" id="IPR050189">
    <property type="entry name" value="MFS_Efflux_Transporters"/>
</dbReference>
<proteinExistence type="predicted"/>
<feature type="transmembrane region" description="Helical" evidence="6">
    <location>
        <begin position="89"/>
        <end position="113"/>
    </location>
</feature>
<evidence type="ECO:0000256" key="2">
    <source>
        <dbReference type="ARBA" id="ARBA00022475"/>
    </source>
</evidence>
<dbReference type="PROSITE" id="PS50850">
    <property type="entry name" value="MFS"/>
    <property type="match status" value="1"/>
</dbReference>
<dbReference type="InterPro" id="IPR011701">
    <property type="entry name" value="MFS"/>
</dbReference>
<organism evidence="8 9">
    <name type="scientific">Mangrovicoccus algicola</name>
    <dbReference type="NCBI Taxonomy" id="2771008"/>
    <lineage>
        <taxon>Bacteria</taxon>
        <taxon>Pseudomonadati</taxon>
        <taxon>Pseudomonadota</taxon>
        <taxon>Alphaproteobacteria</taxon>
        <taxon>Rhodobacterales</taxon>
        <taxon>Paracoccaceae</taxon>
        <taxon>Mangrovicoccus</taxon>
    </lineage>
</organism>
<feature type="transmembrane region" description="Helical" evidence="6">
    <location>
        <begin position="316"/>
        <end position="336"/>
    </location>
</feature>
<feature type="domain" description="Major facilitator superfamily (MFS) profile" evidence="7">
    <location>
        <begin position="23"/>
        <end position="406"/>
    </location>
</feature>
<evidence type="ECO:0000256" key="4">
    <source>
        <dbReference type="ARBA" id="ARBA00022989"/>
    </source>
</evidence>
<feature type="transmembrane region" description="Helical" evidence="6">
    <location>
        <begin position="226"/>
        <end position="249"/>
    </location>
</feature>
<evidence type="ECO:0000256" key="6">
    <source>
        <dbReference type="SAM" id="Phobius"/>
    </source>
</evidence>
<sequence length="420" mass="44186">MSHAPAAGGARPVVRSARYQFVMVALLSLTFGVVFFDRNALGFLMPFIQPELGLTNAQIGMLASALSFTWALSAFAIGKLSDTIGRRKMLLIASTIAFSLCSFLSGLASSFALLLGARLLMGAAEGGFMPIAHTMVAAEVAPERRGLAQGITQNFGSNLLGSFVAPVLLVGFATAFGWREAFYLAGVPGLLCAVMMWFMIEEPAAPQRHVRGPKGSLRDVLRDRNVVICVTLSVLLVGYLVICWAFMPLYLTQVKGVPPEAMGWLMGSLGISATLGSFVVSGLSDRYGRRPIMILMPALGLLLPLGALFFDGSLWLLAVFFFIGWGVNGIFPLFMATVPSESVDPRHVATALGLSMGMGEVLGGVLAPSLAGVAADAAGLTAPLWIMAALTVLSFGAALFLRETAPSQVGRPLAGPAPAE</sequence>
<comment type="caution">
    <text evidence="8">The sequence shown here is derived from an EMBL/GenBank/DDBJ whole genome shotgun (WGS) entry which is preliminary data.</text>
</comment>
<keyword evidence="9" id="KW-1185">Reference proteome</keyword>
<feature type="transmembrane region" description="Helical" evidence="6">
    <location>
        <begin position="57"/>
        <end position="77"/>
    </location>
</feature>
<feature type="transmembrane region" description="Helical" evidence="6">
    <location>
        <begin position="182"/>
        <end position="200"/>
    </location>
</feature>
<feature type="transmembrane region" description="Helical" evidence="6">
    <location>
        <begin position="382"/>
        <end position="401"/>
    </location>
</feature>
<dbReference type="Pfam" id="PF07690">
    <property type="entry name" value="MFS_1"/>
    <property type="match status" value="1"/>
</dbReference>
<dbReference type="PANTHER" id="PTHR43124">
    <property type="entry name" value="PURINE EFFLUX PUMP PBUE"/>
    <property type="match status" value="1"/>
</dbReference>
<dbReference type="AlphaFoldDB" id="A0A8J6YU15"/>
<feature type="transmembrane region" description="Helical" evidence="6">
    <location>
        <begin position="261"/>
        <end position="280"/>
    </location>
</feature>
<accession>A0A8J6YU15</accession>
<protein>
    <submittedName>
        <fullName evidence="8">MFS transporter</fullName>
    </submittedName>
</protein>
<keyword evidence="5 6" id="KW-0472">Membrane</keyword>
<dbReference type="CDD" id="cd17325">
    <property type="entry name" value="MFS_MdtG_SLC18_like"/>
    <property type="match status" value="1"/>
</dbReference>
<evidence type="ECO:0000313" key="8">
    <source>
        <dbReference type="EMBL" id="MBE3639258.1"/>
    </source>
</evidence>
<gene>
    <name evidence="8" type="ORF">ICN82_13725</name>
</gene>
<dbReference type="InterPro" id="IPR036259">
    <property type="entry name" value="MFS_trans_sf"/>
</dbReference>
<feature type="transmembrane region" description="Helical" evidence="6">
    <location>
        <begin position="119"/>
        <end position="138"/>
    </location>
</feature>
<evidence type="ECO:0000313" key="9">
    <source>
        <dbReference type="Proteomes" id="UP000609121"/>
    </source>
</evidence>
<keyword evidence="3 6" id="KW-0812">Transmembrane</keyword>
<evidence type="ECO:0000256" key="3">
    <source>
        <dbReference type="ARBA" id="ARBA00022692"/>
    </source>
</evidence>
<feature type="transmembrane region" description="Helical" evidence="6">
    <location>
        <begin position="159"/>
        <end position="176"/>
    </location>
</feature>